<dbReference type="AlphaFoldDB" id="A0AA84ZSW9"/>
<keyword evidence="2" id="KW-1133">Transmembrane helix</keyword>
<evidence type="ECO:0000313" key="4">
    <source>
        <dbReference type="WBParaSite" id="SMRG1_47250.1"/>
    </source>
</evidence>
<protein>
    <recommendedName>
        <fullName evidence="5">Egg protein CP391S-like protein</fullName>
    </recommendedName>
</protein>
<accession>A0AA84ZSW9</accession>
<keyword evidence="2" id="KW-0472">Membrane</keyword>
<evidence type="ECO:0000313" key="3">
    <source>
        <dbReference type="Proteomes" id="UP000050790"/>
    </source>
</evidence>
<reference evidence="4" key="1">
    <citation type="submission" date="2023-11" db="UniProtKB">
        <authorList>
            <consortium name="WormBaseParasite"/>
        </authorList>
    </citation>
    <scope>IDENTIFICATION</scope>
</reference>
<evidence type="ECO:0000256" key="1">
    <source>
        <dbReference type="SAM" id="MobiDB-lite"/>
    </source>
</evidence>
<name>A0AA84ZSW9_9TREM</name>
<feature type="region of interest" description="Disordered" evidence="1">
    <location>
        <begin position="116"/>
        <end position="142"/>
    </location>
</feature>
<keyword evidence="2" id="KW-0812">Transmembrane</keyword>
<feature type="compositionally biased region" description="Basic and acidic residues" evidence="1">
    <location>
        <begin position="120"/>
        <end position="132"/>
    </location>
</feature>
<evidence type="ECO:0000256" key="2">
    <source>
        <dbReference type="SAM" id="Phobius"/>
    </source>
</evidence>
<organism evidence="3 4">
    <name type="scientific">Schistosoma margrebowiei</name>
    <dbReference type="NCBI Taxonomy" id="48269"/>
    <lineage>
        <taxon>Eukaryota</taxon>
        <taxon>Metazoa</taxon>
        <taxon>Spiralia</taxon>
        <taxon>Lophotrochozoa</taxon>
        <taxon>Platyhelminthes</taxon>
        <taxon>Trematoda</taxon>
        <taxon>Digenea</taxon>
        <taxon>Strigeidida</taxon>
        <taxon>Schistosomatoidea</taxon>
        <taxon>Schistosomatidae</taxon>
        <taxon>Schistosoma</taxon>
    </lineage>
</organism>
<evidence type="ECO:0008006" key="5">
    <source>
        <dbReference type="Google" id="ProtNLM"/>
    </source>
</evidence>
<dbReference type="WBParaSite" id="SMRG1_47250.1">
    <property type="protein sequence ID" value="SMRG1_47250.1"/>
    <property type="gene ID" value="SMRG1_47250"/>
</dbReference>
<dbReference type="Proteomes" id="UP000050790">
    <property type="component" value="Unassembled WGS sequence"/>
</dbReference>
<proteinExistence type="predicted"/>
<feature type="transmembrane region" description="Helical" evidence="2">
    <location>
        <begin position="153"/>
        <end position="175"/>
    </location>
</feature>
<sequence>MRHLPVHCLDNDLNDANNLLYFLVQYITHDKIEPHIITPETWIKSGTLVEYEFIGDYCPKHTSPKECERATKSDIICFWCENADICIDSTDQNAHNMKVNKCLVKLKPEVNELSTQTPTKHIETTSSAREETDQPSNMTTEINKENLQKKSSWYLYIVIPLIIIFFVVCVGFIIWKWLQKRT</sequence>